<name>G0U0B1_TRYVY</name>
<dbReference type="EMBL" id="HE573024">
    <property type="protein sequence ID" value="CCC49509.1"/>
    <property type="molecule type" value="Genomic_DNA"/>
</dbReference>
<organism evidence="2">
    <name type="scientific">Trypanosoma vivax (strain Y486)</name>
    <dbReference type="NCBI Taxonomy" id="1055687"/>
    <lineage>
        <taxon>Eukaryota</taxon>
        <taxon>Discoba</taxon>
        <taxon>Euglenozoa</taxon>
        <taxon>Kinetoplastea</taxon>
        <taxon>Metakinetoplastina</taxon>
        <taxon>Trypanosomatida</taxon>
        <taxon>Trypanosomatidae</taxon>
        <taxon>Trypanosoma</taxon>
        <taxon>Duttonella</taxon>
    </lineage>
</organism>
<protein>
    <submittedName>
        <fullName evidence="2">Uncharacterized protein</fullName>
    </submittedName>
</protein>
<keyword evidence="1" id="KW-0472">Membrane</keyword>
<dbReference type="Gene3D" id="3.90.1720.10">
    <property type="entry name" value="endopeptidase domain like (from Nostoc punctiforme)"/>
    <property type="match status" value="1"/>
</dbReference>
<reference evidence="2" key="1">
    <citation type="journal article" date="2012" name="Proc. Natl. Acad. Sci. U.S.A.">
        <title>Antigenic diversity is generated by distinct evolutionary mechanisms in African trypanosome species.</title>
        <authorList>
            <person name="Jackson A.P."/>
            <person name="Berry A."/>
            <person name="Aslett M."/>
            <person name="Allison H.C."/>
            <person name="Burton P."/>
            <person name="Vavrova-Anderson J."/>
            <person name="Brown R."/>
            <person name="Browne H."/>
            <person name="Corton N."/>
            <person name="Hauser H."/>
            <person name="Gamble J."/>
            <person name="Gilderthorp R."/>
            <person name="Marcello L."/>
            <person name="McQuillan J."/>
            <person name="Otto T.D."/>
            <person name="Quail M.A."/>
            <person name="Sanders M.J."/>
            <person name="van Tonder A."/>
            <person name="Ginger M.L."/>
            <person name="Field M.C."/>
            <person name="Barry J.D."/>
            <person name="Hertz-Fowler C."/>
            <person name="Berriman M."/>
        </authorList>
    </citation>
    <scope>NUCLEOTIDE SEQUENCE</scope>
    <source>
        <strain evidence="2">Y486</strain>
    </source>
</reference>
<sequence length="428" mass="47878">MHAANKVVPVAWSQFRFYSYPSRSIGLLCTASVSARYLCSATGSVSTYLHNQRPSSRCRFRGAWLRFRSQSFARKCVTIASMLCLSCCGYVLLSVAVFLQRQSTVDQVFQAQEDHPIEDWALVEPTLREGDIVLMMGTGPVSTKIAAAQFLYSGMRASALHYSHVAVVVEPAQFERWPLRQASPFAAGGPIGSSSSNAATDNVEDYRGRSLEAFVALGSGKLPTQRRRKRGAVIMEAIDNEDIMAPDVNGVVRKGCVQLVEASHRLFGQDGDRLCYKRFAVRRLKGFEWTPQRKRLLRTFINENVGRPLDKSPLVLLSYLHPQLYEWTGSRALGTEVSCGEIIADLYKYCGVIRQRSRPLTHEVRTGVEEGEEEWYYVRPSIQTAPFHFAEGEEVGVLDFAEGISLGPEVRISHPATTQRPQQQEHHA</sequence>
<dbReference type="AlphaFoldDB" id="G0U0B1"/>
<gene>
    <name evidence="2" type="ORF">TVY486_0801170</name>
</gene>
<proteinExistence type="predicted"/>
<dbReference type="VEuPathDB" id="TriTrypDB:TvY486_0801170"/>
<evidence type="ECO:0000256" key="1">
    <source>
        <dbReference type="SAM" id="Phobius"/>
    </source>
</evidence>
<evidence type="ECO:0000313" key="2">
    <source>
        <dbReference type="EMBL" id="CCC49509.1"/>
    </source>
</evidence>
<feature type="transmembrane region" description="Helical" evidence="1">
    <location>
        <begin position="76"/>
        <end position="99"/>
    </location>
</feature>
<keyword evidence="1" id="KW-1133">Transmembrane helix</keyword>
<accession>G0U0B1</accession>
<keyword evidence="1" id="KW-0812">Transmembrane</keyword>